<sequence length="718" mass="81256">MTDEIDAVSDHSLECLPVIESDTNSAYATPVPRGGIPIASDTEASAYEDDPHVYVNLSAIETKRLCDDIDRRPQPPDPGENDVPIRVLPSGWQEFQSPGGRTYYYNPELKYGQWKPPRGKQCVITNRQELVKQDSCSDAESAKDDASKESQTQQVTTFPVEPVAEAVSSKSSDVEQKTSLESIFECISGVNGHKPSTVMTNSVDSGFTRNFLMYTNSAFGMKKPSSESMTESAITIDGSQIESGANSHEDNMFFHRNFAPTAIKKGNLEKMKISEGGVKVKRREWNSAYAYLASGHLLFYKDQKRAEKCGKHYPAPTDVCDLRGAKLSFVDPNVAKDKRRRQIIDLTMSNNTEYWFSSPGNDSEVEQWFEVLNQVIKTLPFTKAYPSPFLPGVDNGFIQRRPSDPNQSPAFNLKTTQLRNSQKSKTKQSFKENIETESGPTRESIIERLLKFFRYRPSVEQLRERGIYRRKFFFFIFHELDLAEPIFGSTLIAICQHDRTNVPKFIAEITKVIEQKGLQVDGIYRVGGNLSSIQKIRCQVDQDKYDILWKEDDIHVLTGALKLFFRELSEPIFPIALNKEFMATMRITNSKNKIKPVDDLLGKLHPVHRETLRVLLEHLLRVAEKSDKNRMTIHSLAIMFGPALFSTEDKSAKNANTVDKKTVKKNRKGSGSNEAESIASEPNQILAYKMIVFGQIVEFLLKEFNKFTSFLPTLPQDN</sequence>
<evidence type="ECO:0000313" key="2">
    <source>
        <dbReference type="WBParaSite" id="JU765_v2.g10067.t1"/>
    </source>
</evidence>
<dbReference type="WBParaSite" id="JU765_v2.g10067.t1">
    <property type="protein sequence ID" value="JU765_v2.g10067.t1"/>
    <property type="gene ID" value="JU765_v2.g10067"/>
</dbReference>
<evidence type="ECO:0000313" key="1">
    <source>
        <dbReference type="Proteomes" id="UP000887576"/>
    </source>
</evidence>
<protein>
    <submittedName>
        <fullName evidence="2">Uncharacterized protein</fullName>
    </submittedName>
</protein>
<organism evidence="1 2">
    <name type="scientific">Panagrolaimus sp. JU765</name>
    <dbReference type="NCBI Taxonomy" id="591449"/>
    <lineage>
        <taxon>Eukaryota</taxon>
        <taxon>Metazoa</taxon>
        <taxon>Ecdysozoa</taxon>
        <taxon>Nematoda</taxon>
        <taxon>Chromadorea</taxon>
        <taxon>Rhabditida</taxon>
        <taxon>Tylenchina</taxon>
        <taxon>Panagrolaimomorpha</taxon>
        <taxon>Panagrolaimoidea</taxon>
        <taxon>Panagrolaimidae</taxon>
        <taxon>Panagrolaimus</taxon>
    </lineage>
</organism>
<accession>A0AC34PUF0</accession>
<dbReference type="Proteomes" id="UP000887576">
    <property type="component" value="Unplaced"/>
</dbReference>
<proteinExistence type="predicted"/>
<reference evidence="2" key="1">
    <citation type="submission" date="2022-11" db="UniProtKB">
        <authorList>
            <consortium name="WormBaseParasite"/>
        </authorList>
    </citation>
    <scope>IDENTIFICATION</scope>
</reference>
<name>A0AC34PUF0_9BILA</name>